<accession>A0A7R8WUL9</accession>
<reference evidence="1" key="1">
    <citation type="submission" date="2020-11" db="EMBL/GenBank/DDBJ databases">
        <authorList>
            <person name="Tran Van P."/>
        </authorList>
    </citation>
    <scope>NUCLEOTIDE SEQUENCE</scope>
</reference>
<dbReference type="GO" id="GO:0052621">
    <property type="term" value="F:diguanylate cyclase activity"/>
    <property type="evidence" value="ECO:0007669"/>
    <property type="project" value="TreeGrafter"/>
</dbReference>
<dbReference type="Gene3D" id="3.30.70.270">
    <property type="match status" value="1"/>
</dbReference>
<dbReference type="Pfam" id="PF03831">
    <property type="entry name" value="YjdM"/>
    <property type="match status" value="1"/>
</dbReference>
<dbReference type="NCBIfam" id="TIGR00254">
    <property type="entry name" value="GGDEF"/>
    <property type="match status" value="1"/>
</dbReference>
<dbReference type="SUPFAM" id="SSF82057">
    <property type="entry name" value="Prokaryotic SH3-related domain"/>
    <property type="match status" value="1"/>
</dbReference>
<dbReference type="SUPFAM" id="SSF55073">
    <property type="entry name" value="Nucleotide cyclase"/>
    <property type="match status" value="1"/>
</dbReference>
<dbReference type="EMBL" id="OB671856">
    <property type="protein sequence ID" value="CAD7235242.1"/>
    <property type="molecule type" value="Genomic_DNA"/>
</dbReference>
<protein>
    <submittedName>
        <fullName evidence="1">Uncharacterized protein</fullName>
    </submittedName>
</protein>
<dbReference type="GO" id="GO:0005886">
    <property type="term" value="C:plasma membrane"/>
    <property type="evidence" value="ECO:0007669"/>
    <property type="project" value="TreeGrafter"/>
</dbReference>
<dbReference type="InterPro" id="IPR000160">
    <property type="entry name" value="GGDEF_dom"/>
</dbReference>
<dbReference type="AlphaFoldDB" id="A0A7R8WUL9"/>
<evidence type="ECO:0000313" key="1">
    <source>
        <dbReference type="EMBL" id="CAD7235242.1"/>
    </source>
</evidence>
<sequence>MDFMFNNVPQKPQTDTVAKGLKTPPIRGKWLDEADEIFSYLERHEVQKDSWWKSMSSTLSLLKQAHGIISQSENRIKEQVARIKKLEELSNSDELTSILNRRGFMHAFARELDRVNRDKSQGGLLIMIDLDNFKSINDTYGHDAGDAALKLVASTLDSDIRTMDVAGRLGAVLTFTKGTTMGRDYWEEKNNANDDEAPKVLDSNGTELQSGDSVTLIKDLKVKGAGVTLKRGTVIKNIRIDPHNPDEFDCSTKQVKGLVLRTEFVKKV</sequence>
<dbReference type="PANTHER" id="PTHR45138">
    <property type="entry name" value="REGULATORY COMPONENTS OF SENSORY TRANSDUCTION SYSTEM"/>
    <property type="match status" value="1"/>
</dbReference>
<dbReference type="InterPro" id="IPR029787">
    <property type="entry name" value="Nucleotide_cyclase"/>
</dbReference>
<organism evidence="1">
    <name type="scientific">Cyprideis torosa</name>
    <dbReference type="NCBI Taxonomy" id="163714"/>
    <lineage>
        <taxon>Eukaryota</taxon>
        <taxon>Metazoa</taxon>
        <taxon>Ecdysozoa</taxon>
        <taxon>Arthropoda</taxon>
        <taxon>Crustacea</taxon>
        <taxon>Oligostraca</taxon>
        <taxon>Ostracoda</taxon>
        <taxon>Podocopa</taxon>
        <taxon>Podocopida</taxon>
        <taxon>Cytherocopina</taxon>
        <taxon>Cytheroidea</taxon>
        <taxon>Cytherideidae</taxon>
        <taxon>Cyprideis</taxon>
    </lineage>
</organism>
<dbReference type="GO" id="GO:0043709">
    <property type="term" value="P:cell adhesion involved in single-species biofilm formation"/>
    <property type="evidence" value="ECO:0007669"/>
    <property type="project" value="TreeGrafter"/>
</dbReference>
<dbReference type="OrthoDB" id="193807at2759"/>
<proteinExistence type="predicted"/>
<dbReference type="Gene3D" id="2.30.30.40">
    <property type="entry name" value="SH3 Domains"/>
    <property type="match status" value="1"/>
</dbReference>
<dbReference type="PANTHER" id="PTHR45138:SF9">
    <property type="entry name" value="DIGUANYLATE CYCLASE DGCM-RELATED"/>
    <property type="match status" value="1"/>
</dbReference>
<dbReference type="InterPro" id="IPR013988">
    <property type="entry name" value="YjdM_C"/>
</dbReference>
<gene>
    <name evidence="1" type="ORF">CTOB1V02_LOCUS13058</name>
</gene>
<name>A0A7R8WUL9_9CRUS</name>
<dbReference type="CDD" id="cd01949">
    <property type="entry name" value="GGDEF"/>
    <property type="match status" value="1"/>
</dbReference>
<dbReference type="SMART" id="SM00267">
    <property type="entry name" value="GGDEF"/>
    <property type="match status" value="1"/>
</dbReference>
<dbReference type="Pfam" id="PF00990">
    <property type="entry name" value="GGDEF"/>
    <property type="match status" value="1"/>
</dbReference>
<dbReference type="InterPro" id="IPR050469">
    <property type="entry name" value="Diguanylate_Cyclase"/>
</dbReference>
<dbReference type="InterPro" id="IPR043128">
    <property type="entry name" value="Rev_trsase/Diguanyl_cyclase"/>
</dbReference>